<dbReference type="InterPro" id="IPR000668">
    <property type="entry name" value="Peptidase_C1A_C"/>
</dbReference>
<accession>A0A232FAY3</accession>
<dbReference type="PROSITE" id="PS00639">
    <property type="entry name" value="THIOL_PROTEASE_HIS"/>
    <property type="match status" value="1"/>
</dbReference>
<evidence type="ECO:0000313" key="5">
    <source>
        <dbReference type="Proteomes" id="UP000215335"/>
    </source>
</evidence>
<organism evidence="4 5">
    <name type="scientific">Trichomalopsis sarcophagae</name>
    <dbReference type="NCBI Taxonomy" id="543379"/>
    <lineage>
        <taxon>Eukaryota</taxon>
        <taxon>Metazoa</taxon>
        <taxon>Ecdysozoa</taxon>
        <taxon>Arthropoda</taxon>
        <taxon>Hexapoda</taxon>
        <taxon>Insecta</taxon>
        <taxon>Pterygota</taxon>
        <taxon>Neoptera</taxon>
        <taxon>Endopterygota</taxon>
        <taxon>Hymenoptera</taxon>
        <taxon>Apocrita</taxon>
        <taxon>Proctotrupomorpha</taxon>
        <taxon>Chalcidoidea</taxon>
        <taxon>Pteromalidae</taxon>
        <taxon>Pteromalinae</taxon>
        <taxon>Trichomalopsis</taxon>
    </lineage>
</organism>
<dbReference type="PROSITE" id="PS50958">
    <property type="entry name" value="SMB_2"/>
    <property type="match status" value="1"/>
</dbReference>
<dbReference type="SMART" id="SM00645">
    <property type="entry name" value="Pept_C1"/>
    <property type="match status" value="1"/>
</dbReference>
<comment type="similarity">
    <text evidence="1">Belongs to the peptidase C1 family.</text>
</comment>
<dbReference type="InterPro" id="IPR001212">
    <property type="entry name" value="Somatomedin_B_dom"/>
</dbReference>
<dbReference type="Pfam" id="PF00112">
    <property type="entry name" value="Peptidase_C1"/>
    <property type="match status" value="1"/>
</dbReference>
<dbReference type="GO" id="GO:0008234">
    <property type="term" value="F:cysteine-type peptidase activity"/>
    <property type="evidence" value="ECO:0007669"/>
    <property type="project" value="InterPro"/>
</dbReference>
<evidence type="ECO:0000256" key="1">
    <source>
        <dbReference type="ARBA" id="ARBA00008455"/>
    </source>
</evidence>
<dbReference type="AlphaFoldDB" id="A0A232FAY3"/>
<dbReference type="Gene3D" id="3.90.70.10">
    <property type="entry name" value="Cysteine proteinases"/>
    <property type="match status" value="1"/>
</dbReference>
<comment type="caution">
    <text evidence="4">The sequence shown here is derived from an EMBL/GenBank/DDBJ whole genome shotgun (WGS) entry which is preliminary data.</text>
</comment>
<dbReference type="GO" id="GO:0006508">
    <property type="term" value="P:proteolysis"/>
    <property type="evidence" value="ECO:0007669"/>
    <property type="project" value="InterPro"/>
</dbReference>
<protein>
    <recommendedName>
        <fullName evidence="3">SMB domain-containing protein</fullName>
    </recommendedName>
</protein>
<dbReference type="OrthoDB" id="3789175at2759"/>
<evidence type="ECO:0000313" key="4">
    <source>
        <dbReference type="EMBL" id="OXU27815.1"/>
    </source>
</evidence>
<evidence type="ECO:0000259" key="3">
    <source>
        <dbReference type="PROSITE" id="PS50958"/>
    </source>
</evidence>
<evidence type="ECO:0000256" key="2">
    <source>
        <dbReference type="ARBA" id="ARBA00023157"/>
    </source>
</evidence>
<name>A0A232FAY3_9HYME</name>
<dbReference type="InterPro" id="IPR038765">
    <property type="entry name" value="Papain-like_cys_pep_sf"/>
</dbReference>
<dbReference type="EMBL" id="NNAY01000536">
    <property type="protein sequence ID" value="OXU27815.1"/>
    <property type="molecule type" value="Genomic_DNA"/>
</dbReference>
<dbReference type="PANTHER" id="PTHR12411">
    <property type="entry name" value="CYSTEINE PROTEASE FAMILY C1-RELATED"/>
    <property type="match status" value="1"/>
</dbReference>
<dbReference type="InterPro" id="IPR025660">
    <property type="entry name" value="Pept_his_AS"/>
</dbReference>
<dbReference type="SUPFAM" id="SSF54001">
    <property type="entry name" value="Cysteine proteinases"/>
    <property type="match status" value="1"/>
</dbReference>
<sequence>MKFVYSDVKFKSPIKRVTTVPLKYNSSLRLDTTRICGPLVCLAAFAILYCQARPDYTGLTGPYCATRYNELNCCPGRMDNCSVPILGTLCYCDDFCNNRTDDDADCCPDFFSYCKGSGDDRPGDINLGCEYLHIVVSQSMVFDVLNQRLLLGCYDNGRRYDANKTVKKNCNECKCIALDGEGELLCETNVCLMDQEIINEINYLESPGWIARNYSKFWGRTLDDGLKLRLGTINPSQSTRQMLPVTRHYSPNDLPREFDSRIQWGNDITPVQDQGWCGASWAISTVDVASDRFAIMSKGIEKVQLSGQHLISCNNRGQRGCKGGYLDRAWLFMRKFGVVDEDCYPWLSGRSDKCRIPRRGKLSDAGCQRRNSYSLRNEMYKVGPAYRLGNETDIMQEILTSGPVQATMRVHRDFFHYESGIYVHSRPFDTRQSGYHSVRIVGWGEEPSPYNGKPIKFWRVANSWGRDWGEDGYFRIIRGKNECEIESFVLGIWANTARNAV</sequence>
<dbReference type="CDD" id="cd02620">
    <property type="entry name" value="Peptidase_C1A_CathepsinB"/>
    <property type="match status" value="1"/>
</dbReference>
<reference evidence="4 5" key="1">
    <citation type="journal article" date="2017" name="Curr. Biol.">
        <title>The Evolution of Venom by Co-option of Single-Copy Genes.</title>
        <authorList>
            <person name="Martinson E.O."/>
            <person name="Mrinalini"/>
            <person name="Kelkar Y.D."/>
            <person name="Chang C.H."/>
            <person name="Werren J.H."/>
        </authorList>
    </citation>
    <scope>NUCLEOTIDE SEQUENCE [LARGE SCALE GENOMIC DNA]</scope>
    <source>
        <strain evidence="4 5">Alberta</strain>
        <tissue evidence="4">Whole body</tissue>
    </source>
</reference>
<dbReference type="Proteomes" id="UP000215335">
    <property type="component" value="Unassembled WGS sequence"/>
</dbReference>
<proteinExistence type="inferred from homology"/>
<feature type="domain" description="SMB" evidence="3">
    <location>
        <begin position="70"/>
        <end position="119"/>
    </location>
</feature>
<keyword evidence="2" id="KW-1015">Disulfide bond</keyword>
<keyword evidence="5" id="KW-1185">Reference proteome</keyword>
<dbReference type="InterPro" id="IPR013128">
    <property type="entry name" value="Peptidase_C1A"/>
</dbReference>
<gene>
    <name evidence="4" type="ORF">TSAR_010695</name>
</gene>